<dbReference type="GO" id="GO:0008270">
    <property type="term" value="F:zinc ion binding"/>
    <property type="evidence" value="ECO:0007669"/>
    <property type="project" value="UniProtKB-KW"/>
</dbReference>
<evidence type="ECO:0000259" key="5">
    <source>
        <dbReference type="PROSITE" id="PS51184"/>
    </source>
</evidence>
<dbReference type="EMBL" id="KI545891">
    <property type="protein sequence ID" value="EST05611.1"/>
    <property type="molecule type" value="Genomic_DNA"/>
</dbReference>
<protein>
    <recommendedName>
        <fullName evidence="5">JmjC domain-containing protein</fullName>
    </recommendedName>
</protein>
<feature type="domain" description="JmjC" evidence="5">
    <location>
        <begin position="153"/>
        <end position="315"/>
    </location>
</feature>
<accession>V5E5X5</accession>
<dbReference type="SUPFAM" id="SSF57850">
    <property type="entry name" value="RING/U-box"/>
    <property type="match status" value="1"/>
</dbReference>
<proteinExistence type="predicted"/>
<dbReference type="STRING" id="1365824.V5E5X5"/>
<dbReference type="GeneID" id="27421464"/>
<gene>
    <name evidence="6" type="ORF">PSEUBRA_SCAF5g02483</name>
</gene>
<feature type="compositionally biased region" description="Low complexity" evidence="4">
    <location>
        <begin position="656"/>
        <end position="665"/>
    </location>
</feature>
<dbReference type="HOGENOM" id="CLU_003397_0_0_1"/>
<dbReference type="InterPro" id="IPR017907">
    <property type="entry name" value="Znf_RING_CS"/>
</dbReference>
<feature type="region of interest" description="Disordered" evidence="4">
    <location>
        <begin position="637"/>
        <end position="695"/>
    </location>
</feature>
<organism evidence="6 7">
    <name type="scientific">Kalmanozyma brasiliensis (strain GHG001)</name>
    <name type="common">Yeast</name>
    <name type="synonym">Pseudozyma brasiliensis</name>
    <dbReference type="NCBI Taxonomy" id="1365824"/>
    <lineage>
        <taxon>Eukaryota</taxon>
        <taxon>Fungi</taxon>
        <taxon>Dikarya</taxon>
        <taxon>Basidiomycota</taxon>
        <taxon>Ustilaginomycotina</taxon>
        <taxon>Ustilaginomycetes</taxon>
        <taxon>Ustilaginales</taxon>
        <taxon>Ustilaginaceae</taxon>
        <taxon>Kalmanozyma</taxon>
    </lineage>
</organism>
<dbReference type="Proteomes" id="UP000019377">
    <property type="component" value="Unassembled WGS sequence"/>
</dbReference>
<feature type="compositionally biased region" description="Low complexity" evidence="4">
    <location>
        <begin position="1103"/>
        <end position="1118"/>
    </location>
</feature>
<dbReference type="AlphaFoldDB" id="V5E5X5"/>
<name>V5E5X5_KALBG</name>
<dbReference type="Gene3D" id="2.60.120.650">
    <property type="entry name" value="Cupin"/>
    <property type="match status" value="1"/>
</dbReference>
<reference evidence="7" key="1">
    <citation type="journal article" date="2013" name="Genome Announc.">
        <title>Draft genome sequence of Pseudozyma brasiliensis sp. nov. strain GHG001, a high producer of endo-1,4-xylanase isolated from an insect pest of sugarcane.</title>
        <authorList>
            <person name="Oliveira J.V.D.C."/>
            <person name="dos Santos R.A.C."/>
            <person name="Borges T.A."/>
            <person name="Riano-Pachon D.M."/>
            <person name="Goldman G.H."/>
        </authorList>
    </citation>
    <scope>NUCLEOTIDE SEQUENCE [LARGE SCALE GENOMIC DNA]</scope>
    <source>
        <strain evidence="7">GHG001</strain>
    </source>
</reference>
<dbReference type="eggNOG" id="ENOG502QW48">
    <property type="taxonomic scope" value="Eukaryota"/>
</dbReference>
<evidence type="ECO:0000313" key="6">
    <source>
        <dbReference type="EMBL" id="EST05611.1"/>
    </source>
</evidence>
<feature type="region of interest" description="Disordered" evidence="4">
    <location>
        <begin position="875"/>
        <end position="905"/>
    </location>
</feature>
<feature type="region of interest" description="Disordered" evidence="4">
    <location>
        <begin position="809"/>
        <end position="832"/>
    </location>
</feature>
<sequence>MAMADIAGLPSIDQTRNWSVTDRKNGNGGQNAVEQAESSSNSVAPEDIAVLSTSTSDPRASTASSSAPIDYESLISEGGKAKPIPAVSCLDVLEDDLEQLIIQLVETQGEPMVITDLHKTSAWNSDLFDPHKVFASVPKEELYGTDRSCHPEWSEALAKVVHRRLVYQGQHDVFSRISRGLRRTEISRFDLGTARTPLKRGLCSSLVQNLMIWSDPEASAVWFITNPEDNDAVDEYLTKKGGSPHYEGHIPPANELAEATFSLSFWRQRVGDLVLVPPRAAYMVMNSGGRSVKTAWSRLIVDSLVSALFTDLPLYQRRCQRESHHIKSVIEHTVVKYTQQVTDNIQGKLETPKARIRDLSTLLQSYDALLSDEYAPDWRDIPVEGDDVSYVECDVCGADTMHGFFECKKGDTLCVQCYCQGRLCPCSDATDSLRPYQLYRNFGERLQIRNQAAQALLSVDPTLALTVEQRVHSGADDDDDEPPLLQVELLKEEDVGKRSWPLSFLAATNLYKLRQTTGWRDDLAPCRICKATLDSSQRYFCKPCGHSYCFGCLLHKLYIHPAHVLAQNEPKLFHSYHKKASTLDYKEWKQDPFEFRDEARAHFALIEAARTNMNCVPQTPGCQIGFLDVSDEHKHGLSGTLGVTRPCKTQTDKVKAAAASSSPASTPVPRKRTKNSSEAPSAASPKSPSRKKVRIEAPRLLEAMDEDDGSGQMSRAEEAINVPRMASAPVPSPLTATQGVALGATNGTQMSSTQAVTSFPTVANGIRKFVLREGKAHPVSPVIASQSLSTPPSSSPAMSPLIAAKVVPSQPSASASAPRNGSTSLDPTNGSLGLKSGITGVIEEGDGSAAANMAAALAANNAYRAELAARARAESAAVPTKLVGGAERPTSAESEPGTAQTATASAAVRIAPPSSLSPKTPSPPAAIQAQAADQNTLALATSVVAAGITSGQTAPAAASPPTAGLGSLDPMTLRVVTEVLRIYSQANEKKLEEHVAQLTKTQIKHAAEQARAQQTNAQMQATLLQRIDQLSSEVKTLTKVHAAEVKSMQDKHELEVRKLRLRMDEVARQQTASDVRVDKLDDKFQGLFDDIDRQAQAALQAELSTQSSQAASSGQVMSGDHFVPLSNAR</sequence>
<dbReference type="OMA" id="YVECDFC"/>
<evidence type="ECO:0000256" key="4">
    <source>
        <dbReference type="SAM" id="MobiDB-lite"/>
    </source>
</evidence>
<keyword evidence="2" id="KW-0863">Zinc-finger</keyword>
<evidence type="ECO:0000313" key="7">
    <source>
        <dbReference type="Proteomes" id="UP000019377"/>
    </source>
</evidence>
<keyword evidence="1" id="KW-0479">Metal-binding</keyword>
<feature type="compositionally biased region" description="Low complexity" evidence="4">
    <location>
        <begin position="809"/>
        <end position="818"/>
    </location>
</feature>
<evidence type="ECO:0000256" key="1">
    <source>
        <dbReference type="ARBA" id="ARBA00022723"/>
    </source>
</evidence>
<feature type="compositionally biased region" description="Polar residues" evidence="4">
    <location>
        <begin position="30"/>
        <end position="43"/>
    </location>
</feature>
<feature type="compositionally biased region" description="Polar residues" evidence="4">
    <location>
        <begin position="891"/>
        <end position="904"/>
    </location>
</feature>
<feature type="compositionally biased region" description="Polar residues" evidence="4">
    <location>
        <begin position="819"/>
        <end position="831"/>
    </location>
</feature>
<evidence type="ECO:0000256" key="2">
    <source>
        <dbReference type="ARBA" id="ARBA00022771"/>
    </source>
</evidence>
<keyword evidence="3" id="KW-0862">Zinc</keyword>
<feature type="region of interest" description="Disordered" evidence="4">
    <location>
        <begin position="1"/>
        <end position="66"/>
    </location>
</feature>
<dbReference type="InterPro" id="IPR003347">
    <property type="entry name" value="JmjC_dom"/>
</dbReference>
<evidence type="ECO:0000256" key="3">
    <source>
        <dbReference type="ARBA" id="ARBA00022833"/>
    </source>
</evidence>
<feature type="region of interest" description="Disordered" evidence="4">
    <location>
        <begin position="1103"/>
        <end position="1129"/>
    </location>
</feature>
<dbReference type="OrthoDB" id="298344at2759"/>
<keyword evidence="7" id="KW-1185">Reference proteome</keyword>
<feature type="compositionally biased region" description="Polar residues" evidence="4">
    <location>
        <begin position="51"/>
        <end position="66"/>
    </location>
</feature>
<dbReference type="PROSITE" id="PS00518">
    <property type="entry name" value="ZF_RING_1"/>
    <property type="match status" value="1"/>
</dbReference>
<feature type="compositionally biased region" description="Low complexity" evidence="4">
    <location>
        <begin position="676"/>
        <end position="687"/>
    </location>
</feature>
<dbReference type="PROSITE" id="PS51184">
    <property type="entry name" value="JMJC"/>
    <property type="match status" value="1"/>
</dbReference>